<feature type="region of interest" description="Disordered" evidence="1">
    <location>
        <begin position="401"/>
        <end position="424"/>
    </location>
</feature>
<evidence type="ECO:0000313" key="3">
    <source>
        <dbReference type="Proteomes" id="UP001176941"/>
    </source>
</evidence>
<evidence type="ECO:0000256" key="1">
    <source>
        <dbReference type="SAM" id="MobiDB-lite"/>
    </source>
</evidence>
<accession>A0ABN8XJB0</accession>
<gene>
    <name evidence="2" type="ORF">MRATA1EN1_LOCUS31108</name>
</gene>
<comment type="caution">
    <text evidence="2">The sequence shown here is derived from an EMBL/GenBank/DDBJ whole genome shotgun (WGS) entry which is preliminary data.</text>
</comment>
<reference evidence="2" key="1">
    <citation type="submission" date="2023-04" db="EMBL/GenBank/DDBJ databases">
        <authorList>
            <consortium name="ELIXIR-Norway"/>
        </authorList>
    </citation>
    <scope>NUCLEOTIDE SEQUENCE [LARGE SCALE GENOMIC DNA]</scope>
</reference>
<sequence length="424" mass="48263">MVSSARGAKEKHIVVLIRPYLCSGCHSSIVTVFWFRFVRIMRLTSQVSVRAPEPKKREKSPFIVILKRWSPRSARSYTICPLVTSSGVNIKSNAWSSKDTEARRKRASTRPGYKDMARRELAAEKAPDVQKRKRKLVYRIGSVATDRACDRSTTEYKEVFTKGKAKRARCWEAKKHRGEAASRRTKVAADELRNSVGIRDCRTKNSIGNGSQRATLKRFNGSICTAAAMYPDVEPAYISWVLRQPLHDRSCMRHCKIVAWLTSMRTSLAELLCFYVFHAEIDGRYSLRNLRPRRACAWVRDDIICCRGNRERETDITGADTAYQVGPRTHILFLPYSSRCTTCYASHNAVLHCILKIGQHGRLSIRKFRRTTTCREGSTLVCEHVLCFALYLQTRPRSPRATVRKRSHIAPEGHAASLPARADA</sequence>
<protein>
    <submittedName>
        <fullName evidence="2">Uncharacterized protein</fullName>
    </submittedName>
</protein>
<dbReference type="Proteomes" id="UP001176941">
    <property type="component" value="Unassembled WGS sequence"/>
</dbReference>
<evidence type="ECO:0000313" key="2">
    <source>
        <dbReference type="EMBL" id="CAI9149490.1"/>
    </source>
</evidence>
<dbReference type="EMBL" id="CATKSN020000332">
    <property type="protein sequence ID" value="CAI9149490.1"/>
    <property type="molecule type" value="Genomic_DNA"/>
</dbReference>
<keyword evidence="3" id="KW-1185">Reference proteome</keyword>
<proteinExistence type="predicted"/>
<organism evidence="2 3">
    <name type="scientific">Rangifer tarandus platyrhynchus</name>
    <name type="common">Svalbard reindeer</name>
    <dbReference type="NCBI Taxonomy" id="3082113"/>
    <lineage>
        <taxon>Eukaryota</taxon>
        <taxon>Metazoa</taxon>
        <taxon>Chordata</taxon>
        <taxon>Craniata</taxon>
        <taxon>Vertebrata</taxon>
        <taxon>Euteleostomi</taxon>
        <taxon>Mammalia</taxon>
        <taxon>Eutheria</taxon>
        <taxon>Laurasiatheria</taxon>
        <taxon>Artiodactyla</taxon>
        <taxon>Ruminantia</taxon>
        <taxon>Pecora</taxon>
        <taxon>Cervidae</taxon>
        <taxon>Odocoileinae</taxon>
        <taxon>Rangifer</taxon>
    </lineage>
</organism>
<name>A0ABN8XJB0_RANTA</name>